<dbReference type="AlphaFoldDB" id="A0A1L3SUB4"/>
<accession>A0A1L3SUB4</accession>
<dbReference type="KEGG" id="meso:BSQ44_17445"/>
<sequence>MRGLPRQACNGRRQVFVAFGHISVPRRDDRANITSSMKTAFTLESLRDCGPVSPWAIIGITPAFL</sequence>
<proteinExistence type="predicted"/>
<evidence type="ECO:0000313" key="2">
    <source>
        <dbReference type="Proteomes" id="UP000182840"/>
    </source>
</evidence>
<evidence type="ECO:0000313" key="1">
    <source>
        <dbReference type="EMBL" id="APH72951.1"/>
    </source>
</evidence>
<gene>
    <name evidence="1" type="ORF">BSQ44_17445</name>
</gene>
<organism evidence="1 2">
    <name type="scientific">Aquibium oceanicum</name>
    <dbReference type="NCBI Taxonomy" id="1670800"/>
    <lineage>
        <taxon>Bacteria</taxon>
        <taxon>Pseudomonadati</taxon>
        <taxon>Pseudomonadota</taxon>
        <taxon>Alphaproteobacteria</taxon>
        <taxon>Hyphomicrobiales</taxon>
        <taxon>Phyllobacteriaceae</taxon>
        <taxon>Aquibium</taxon>
    </lineage>
</organism>
<keyword evidence="2" id="KW-1185">Reference proteome</keyword>
<name>A0A1L3SUB4_9HYPH</name>
<dbReference type="EMBL" id="CP018171">
    <property type="protein sequence ID" value="APH72951.1"/>
    <property type="molecule type" value="Genomic_DNA"/>
</dbReference>
<reference evidence="2" key="1">
    <citation type="submission" date="2016-11" db="EMBL/GenBank/DDBJ databases">
        <title>Mesorhizobium oceanicum sp. nov., isolated from deep seawater in South China Sea.</title>
        <authorList>
            <person name="Fu G.-Y."/>
        </authorList>
    </citation>
    <scope>NUCLEOTIDE SEQUENCE [LARGE SCALE GENOMIC DNA]</scope>
    <source>
        <strain evidence="2">B7</strain>
    </source>
</reference>
<protein>
    <submittedName>
        <fullName evidence="1">Uncharacterized protein</fullName>
    </submittedName>
</protein>
<dbReference type="Proteomes" id="UP000182840">
    <property type="component" value="Chromosome"/>
</dbReference>